<accession>A0ABM0JVM0</accession>
<feature type="region of interest" description="Disordered" evidence="2">
    <location>
        <begin position="1"/>
        <end position="164"/>
    </location>
</feature>
<dbReference type="PANTHER" id="PTHR13066">
    <property type="entry name" value="BASIC LEUCINE ZIPPER NUCLEAR FACTOR 1 BLZF1 PROTEIN"/>
    <property type="match status" value="1"/>
</dbReference>
<feature type="compositionally biased region" description="Polar residues" evidence="2">
    <location>
        <begin position="1"/>
        <end position="13"/>
    </location>
</feature>
<organism evidence="3 4">
    <name type="scientific">Aplysia californica</name>
    <name type="common">California sea hare</name>
    <dbReference type="NCBI Taxonomy" id="6500"/>
    <lineage>
        <taxon>Eukaryota</taxon>
        <taxon>Metazoa</taxon>
        <taxon>Spiralia</taxon>
        <taxon>Lophotrochozoa</taxon>
        <taxon>Mollusca</taxon>
        <taxon>Gastropoda</taxon>
        <taxon>Heterobranchia</taxon>
        <taxon>Euthyneura</taxon>
        <taxon>Tectipleura</taxon>
        <taxon>Aplysiida</taxon>
        <taxon>Aplysioidea</taxon>
        <taxon>Aplysiidae</taxon>
        <taxon>Aplysia</taxon>
    </lineage>
</organism>
<dbReference type="PANTHER" id="PTHR13066:SF2">
    <property type="entry name" value="GOLGIN-45"/>
    <property type="match status" value="1"/>
</dbReference>
<reference evidence="4" key="1">
    <citation type="submission" date="2025-08" db="UniProtKB">
        <authorList>
            <consortium name="RefSeq"/>
        </authorList>
    </citation>
    <scope>IDENTIFICATION</scope>
</reference>
<protein>
    <submittedName>
        <fullName evidence="4">Golgin-45</fullName>
    </submittedName>
</protein>
<evidence type="ECO:0000313" key="3">
    <source>
        <dbReference type="Proteomes" id="UP000694888"/>
    </source>
</evidence>
<sequence length="469" mass="50765">MSSTPKAKTNSGAAGTVLLRQAQPKYNFQGRKLPKETPGNKNNSDSSSDAVIMSSQSLSASNSMRKGGKPVAVVGAQTNSSSEKSHEAKTQLVAASPISSVSSMPNLTPGTNSSASGYIPGSGHVAGSDSSKDSHSSLGMSSNQRTSLPVSASFSSQPDFANMQNSNSTVRQATMGTGDSLPSLEASHAQTLAVQVLQNVHSGREQLEAVERERDSLKKDLEVQLQVNAELKKLLVASVGEDLSQRVERLARDRAQLSMDIGGFSKKMSEDHENFDKVSIQADMWRSKYLASRVMVEELGNARAYYALQSHDAQDALQQMLNERHELRTNLLENYKVLQQVKNAFDPLNSQRSSSLASTNVLDLSRACQQLSEAVRFRLLPAHVAVPVGTEGDEDLWENAVTRAEQYAHVVLSRPCEPVGSIQSGSSHLLPVMGSNTQGCQINRFHPHTRHENLTFNCCTKCKGDINVL</sequence>
<gene>
    <name evidence="4" type="primary">LOC101856441</name>
</gene>
<dbReference type="RefSeq" id="XP_005102586.1">
    <property type="nucleotide sequence ID" value="XM_005102529.3"/>
</dbReference>
<name>A0ABM0JVM0_APLCA</name>
<feature type="compositionally biased region" description="Polar residues" evidence="2">
    <location>
        <begin position="143"/>
        <end position="164"/>
    </location>
</feature>
<proteinExistence type="predicted"/>
<keyword evidence="1" id="KW-0175">Coiled coil</keyword>
<dbReference type="GeneID" id="101856441"/>
<evidence type="ECO:0000256" key="2">
    <source>
        <dbReference type="SAM" id="MobiDB-lite"/>
    </source>
</evidence>
<feature type="coiled-coil region" evidence="1">
    <location>
        <begin position="200"/>
        <end position="227"/>
    </location>
</feature>
<feature type="compositionally biased region" description="Polar residues" evidence="2">
    <location>
        <begin position="97"/>
        <end position="116"/>
    </location>
</feature>
<evidence type="ECO:0000313" key="4">
    <source>
        <dbReference type="RefSeq" id="XP_005102586.1"/>
    </source>
</evidence>
<evidence type="ECO:0000256" key="1">
    <source>
        <dbReference type="SAM" id="Coils"/>
    </source>
</evidence>
<feature type="compositionally biased region" description="Low complexity" evidence="2">
    <location>
        <begin position="44"/>
        <end position="63"/>
    </location>
</feature>
<keyword evidence="3" id="KW-1185">Reference proteome</keyword>
<dbReference type="InterPro" id="IPR027095">
    <property type="entry name" value="Golgin-45"/>
</dbReference>
<dbReference type="Proteomes" id="UP000694888">
    <property type="component" value="Unplaced"/>
</dbReference>